<reference evidence="20 21" key="1">
    <citation type="submission" date="2021-02" db="EMBL/GenBank/DDBJ databases">
        <title>Cotonvirus japonicus, which uses Golgi apparatus of host cells for its virion factory, phylogenetically links tailed tupanvirus and icosahedral mimivirus.</title>
        <authorList>
            <person name="Takahashi H."/>
            <person name="Fukaya S."/>
            <person name="Song C."/>
            <person name="Murata K."/>
            <person name="Takemura M."/>
        </authorList>
    </citation>
    <scope>NUCLEOTIDE SEQUENCE [LARGE SCALE GENOMIC DNA]</scope>
</reference>
<dbReference type="PROSITE" id="PS00177">
    <property type="entry name" value="TOPOISOMERASE_II"/>
    <property type="match status" value="1"/>
</dbReference>
<feature type="region of interest" description="Disordered" evidence="17">
    <location>
        <begin position="1"/>
        <end position="22"/>
    </location>
</feature>
<dbReference type="RefSeq" id="YP_010841664.1">
    <property type="nucleotide sequence ID" value="NC_079139.1"/>
</dbReference>
<keyword evidence="13 15" id="KW-0413">Isomerase</keyword>
<dbReference type="InterPro" id="IPR002205">
    <property type="entry name" value="Topo_IIA_dom_A"/>
</dbReference>
<comment type="cofactor">
    <cofactor evidence="3">
        <name>Mg(2+)</name>
        <dbReference type="ChEBI" id="CHEBI:18420"/>
    </cofactor>
</comment>
<accession>A0ABM7NSG8</accession>
<dbReference type="SMART" id="SM00433">
    <property type="entry name" value="TOP2c"/>
    <property type="match status" value="1"/>
</dbReference>
<dbReference type="SUPFAM" id="SSF56719">
    <property type="entry name" value="Type II DNA topoisomerase"/>
    <property type="match status" value="2"/>
</dbReference>
<feature type="coiled-coil region" evidence="16">
    <location>
        <begin position="1217"/>
        <end position="1244"/>
    </location>
</feature>
<dbReference type="Pfam" id="PF16898">
    <property type="entry name" value="TOPRIM_C"/>
    <property type="match status" value="2"/>
</dbReference>
<organism evidence="20 21">
    <name type="scientific">Cotonvirus japonicus</name>
    <dbReference type="NCBI Taxonomy" id="2811091"/>
    <lineage>
        <taxon>Viruses</taxon>
        <taxon>Varidnaviria</taxon>
        <taxon>Bamfordvirae</taxon>
        <taxon>Nucleocytoviricota</taxon>
        <taxon>Megaviricetes</taxon>
        <taxon>Imitervirales</taxon>
        <taxon>Mimiviridae</taxon>
        <taxon>Megamimivirinae</taxon>
        <taxon>Cotonvirus</taxon>
        <taxon>Cotonvirus japonicum</taxon>
    </lineage>
</organism>
<dbReference type="CDD" id="cd03481">
    <property type="entry name" value="TopoIIA_Trans_ScTopoIIA"/>
    <property type="match status" value="1"/>
</dbReference>
<sequence>MSKTSKSVKSTKGKNGKVSKSVKSVKSLDKTIEEKYQKKNLHEHILHSPDTYIGSIEDTTCKMWVYNDDADETSPKIIHKEITYVPGFYKIYDEVLVNAADHNTRCKSCDKIKVSINQKTGEISVWNNGDGIDVVEHKEHKIMIPTMIFGQLLTSSNYDKTEKKVVGGKNGFGAKLANIYSTEFIIETIDTTRGKSFYQKFTNNMYDQEKPIIKSTKTKTSYTNITFKPDFKKFGLKGITDDIMSLFKKRVYDLAMTTTAKIWFNDELIAQNNFTKYIDLYFPEGSEHKKAIDITTNERWKVCAVYDPTDQLEHQNISFVNSICTSRGGTHVNQVTGQIVDQLKDAVVKKLKDIQIKPTMIKENLIFFIVSTIENPDFDTQTKEYLTTKTSKFGSKFDVTDIFVKKIIKTGVLDQIILNAKAKAEANLNKTDGKGNGPVRFEKLYGAHKAGTKYGHLCTLILTEGDSAKSFAMSGLNVVGRDYYGVFPLKGKLLNVRDESPVKIANNEEITAIKKIIGLEQGKVYKSLEGLKYGSIMILTDQDVDGYHIKGLVMNFIHHFWPSLIKYEGFIQSFSTPLLKATKGKGKNNKQVVEFTNQQSFEEWKAENNDGKGWSIKYYKGLGTSTSAEAQDNFEKLEEKRVKYFWQPKKIIDDESDKSDKSAKSSKPKSVSKTKGKISSNFIDEESDLVSEIYIPKKKDISEDALILAFDKNRADDRKIWVNTFDPTNYIDDSDKRISYYDFIHKELIAFSVENVARAVPSIMDGFKPSQRKVFYGSIEEGLYREEIRVADLTGAVSKRTKYHHGDKSLADTIIGMAQNYVGSNNINLLMPNGGFGTRLCGGKDNASPRYIHTQLYELCKHIFIDDDFDVLQLQHEDGKMIEPIFYAPVIPMILVNGSVGIGTGFSTVIPPCNPRDIIDNLKRLFIGQKFKTMKPWYRHFTGSIEKIENNKYISRAKYEIIGTDTIHITDLPVGVWTDNYKVFLDNLINEGTTKRLENKRDEKAKKITKESKKNSKTETGGSKTSVRKNTRNKKSAKFLANKSKNSVTAKVAKTNPVAQYIKNYTEDCTDVRVSFTITFHPGSLNKLIKNGTLDKGLKLVTSLNLTNMHLFNEHGKIKKYDSYNEILTNYANVRLELYQTRKDYLLGKWKKEMEILKWKVKFIEHVIDEKIIIFKAGKSKKKEDVLKSLEEHKFPKFMIGAEKTPSYNYITSTGLFNLTLEEVEKLKQLLADKKKELAILEAKSPQDLWEEELDKFIVAYDKWEKENNEAYDELFNRKKGAKVTKRKSTKKSVDA</sequence>
<evidence type="ECO:0000256" key="6">
    <source>
        <dbReference type="ARBA" id="ARBA00019635"/>
    </source>
</evidence>
<evidence type="ECO:0000256" key="4">
    <source>
        <dbReference type="ARBA" id="ARBA00011080"/>
    </source>
</evidence>
<dbReference type="Proteomes" id="UP001321479">
    <property type="component" value="Segment"/>
</dbReference>
<feature type="region of interest" description="Disordered" evidence="17">
    <location>
        <begin position="655"/>
        <end position="674"/>
    </location>
</feature>
<dbReference type="InterPro" id="IPR036890">
    <property type="entry name" value="HATPase_C_sf"/>
</dbReference>
<dbReference type="InterPro" id="IPR001154">
    <property type="entry name" value="TopoII_euk"/>
</dbReference>
<keyword evidence="12 15" id="KW-0238">DNA-binding</keyword>
<dbReference type="PROSITE" id="PS50880">
    <property type="entry name" value="TOPRIM"/>
    <property type="match status" value="1"/>
</dbReference>
<dbReference type="GeneID" id="80558261"/>
<evidence type="ECO:0000313" key="20">
    <source>
        <dbReference type="EMBL" id="BCS83056.1"/>
    </source>
</evidence>
<evidence type="ECO:0000256" key="10">
    <source>
        <dbReference type="ARBA" id="ARBA00022842"/>
    </source>
</evidence>
<dbReference type="Pfam" id="PF02518">
    <property type="entry name" value="HATPase_c"/>
    <property type="match status" value="1"/>
</dbReference>
<keyword evidence="10" id="KW-0460">Magnesium</keyword>
<dbReference type="InterPro" id="IPR013757">
    <property type="entry name" value="Topo_IIA_A_a_sf"/>
</dbReference>
<dbReference type="Gene3D" id="3.30.230.10">
    <property type="match status" value="1"/>
</dbReference>
<dbReference type="Gene3D" id="3.90.199.10">
    <property type="entry name" value="Topoisomerase II, domain 5"/>
    <property type="match status" value="1"/>
</dbReference>
<comment type="similarity">
    <text evidence="4">Belongs to the type II topoisomerase family.</text>
</comment>
<evidence type="ECO:0000256" key="1">
    <source>
        <dbReference type="ARBA" id="ARBA00000185"/>
    </source>
</evidence>
<dbReference type="SMART" id="SM00434">
    <property type="entry name" value="TOP4c"/>
    <property type="match status" value="1"/>
</dbReference>
<evidence type="ECO:0000256" key="15">
    <source>
        <dbReference type="PROSITE-ProRule" id="PRU01384"/>
    </source>
</evidence>
<evidence type="ECO:0000259" key="18">
    <source>
        <dbReference type="PROSITE" id="PS50880"/>
    </source>
</evidence>
<dbReference type="Gene3D" id="3.30.1490.30">
    <property type="match status" value="1"/>
</dbReference>
<dbReference type="InterPro" id="IPR050634">
    <property type="entry name" value="DNA_Topoisomerase_II"/>
</dbReference>
<dbReference type="Pfam" id="PF00521">
    <property type="entry name" value="DNA_topoisoIV"/>
    <property type="match status" value="2"/>
</dbReference>
<dbReference type="EMBL" id="AP024483">
    <property type="protein sequence ID" value="BCS83056.1"/>
    <property type="molecule type" value="Genomic_DNA"/>
</dbReference>
<dbReference type="SUPFAM" id="SSF55874">
    <property type="entry name" value="ATPase domain of HSP90 chaperone/DNA topoisomerase II/histidine kinase"/>
    <property type="match status" value="1"/>
</dbReference>
<feature type="region of interest" description="Disordered" evidence="17">
    <location>
        <begin position="1000"/>
        <end position="1038"/>
    </location>
</feature>
<dbReference type="InterPro" id="IPR031660">
    <property type="entry name" value="TOPRIM_C"/>
</dbReference>
<evidence type="ECO:0000256" key="7">
    <source>
        <dbReference type="ARBA" id="ARBA00022723"/>
    </source>
</evidence>
<dbReference type="InterPro" id="IPR006171">
    <property type="entry name" value="TOPRIM_dom"/>
</dbReference>
<dbReference type="EC" id="5.6.2.2" evidence="5"/>
<feature type="domain" description="Topo IIA-type catalytic" evidence="19">
    <location>
        <begin position="760"/>
        <end position="1254"/>
    </location>
</feature>
<keyword evidence="21" id="KW-1185">Reference proteome</keyword>
<dbReference type="Pfam" id="PF01751">
    <property type="entry name" value="Toprim"/>
    <property type="match status" value="1"/>
</dbReference>
<dbReference type="PRINTS" id="PR00418">
    <property type="entry name" value="TPI2FAMILY"/>
</dbReference>
<feature type="compositionally biased region" description="Basic and acidic residues" evidence="17">
    <location>
        <begin position="1000"/>
        <end position="1017"/>
    </location>
</feature>
<dbReference type="Gene3D" id="1.10.268.10">
    <property type="entry name" value="Topoisomerase, domain 3"/>
    <property type="match status" value="1"/>
</dbReference>
<evidence type="ECO:0000256" key="13">
    <source>
        <dbReference type="ARBA" id="ARBA00023235"/>
    </source>
</evidence>
<keyword evidence="8" id="KW-0547">Nucleotide-binding</keyword>
<feature type="compositionally biased region" description="Basic residues" evidence="17">
    <location>
        <begin position="664"/>
        <end position="674"/>
    </location>
</feature>
<feature type="compositionally biased region" description="Basic residues" evidence="17">
    <location>
        <begin position="1026"/>
        <end position="1037"/>
    </location>
</feature>
<keyword evidence="16" id="KW-0175">Coiled coil</keyword>
<evidence type="ECO:0000256" key="5">
    <source>
        <dbReference type="ARBA" id="ARBA00012895"/>
    </source>
</evidence>
<dbReference type="Pfam" id="PF00204">
    <property type="entry name" value="DNA_gyraseB"/>
    <property type="match status" value="1"/>
</dbReference>
<evidence type="ECO:0000256" key="9">
    <source>
        <dbReference type="ARBA" id="ARBA00022840"/>
    </source>
</evidence>
<protein>
    <recommendedName>
        <fullName evidence="6">DNA topoisomerase 2</fullName>
        <ecNumber evidence="5">5.6.2.2</ecNumber>
    </recommendedName>
    <alternativeName>
        <fullName evidence="14">DNA topoisomerase II</fullName>
    </alternativeName>
</protein>
<evidence type="ECO:0000256" key="11">
    <source>
        <dbReference type="ARBA" id="ARBA00023029"/>
    </source>
</evidence>
<proteinExistence type="inferred from homology"/>
<evidence type="ECO:0000256" key="8">
    <source>
        <dbReference type="ARBA" id="ARBA00022741"/>
    </source>
</evidence>
<evidence type="ECO:0000313" key="21">
    <source>
        <dbReference type="Proteomes" id="UP001321479"/>
    </source>
</evidence>
<evidence type="ECO:0000256" key="17">
    <source>
        <dbReference type="SAM" id="MobiDB-lite"/>
    </source>
</evidence>
<evidence type="ECO:0000256" key="2">
    <source>
        <dbReference type="ARBA" id="ARBA00001913"/>
    </source>
</evidence>
<dbReference type="Gene3D" id="3.30.1360.40">
    <property type="match status" value="1"/>
</dbReference>
<dbReference type="InterPro" id="IPR013759">
    <property type="entry name" value="Topo_IIA_B_C"/>
</dbReference>
<dbReference type="InterPro" id="IPR001241">
    <property type="entry name" value="Topo_IIA"/>
</dbReference>
<evidence type="ECO:0000256" key="14">
    <source>
        <dbReference type="ARBA" id="ARBA00031138"/>
    </source>
</evidence>
<dbReference type="InterPro" id="IPR018522">
    <property type="entry name" value="TopoIIA_CS"/>
</dbReference>
<dbReference type="InterPro" id="IPR013506">
    <property type="entry name" value="Topo_IIA_bsu_dom2"/>
</dbReference>
<keyword evidence="9" id="KW-0067">ATP-binding</keyword>
<evidence type="ECO:0000256" key="3">
    <source>
        <dbReference type="ARBA" id="ARBA00001946"/>
    </source>
</evidence>
<dbReference type="PRINTS" id="PR01158">
    <property type="entry name" value="TOPISMRASEII"/>
</dbReference>
<evidence type="ECO:0000259" key="19">
    <source>
        <dbReference type="PROSITE" id="PS52040"/>
    </source>
</evidence>
<dbReference type="InterPro" id="IPR013760">
    <property type="entry name" value="Topo_IIA-like_dom_sf"/>
</dbReference>
<dbReference type="InterPro" id="IPR020568">
    <property type="entry name" value="Ribosomal_Su5_D2-typ_SF"/>
</dbReference>
<dbReference type="PANTHER" id="PTHR10169:SF38">
    <property type="entry name" value="DNA TOPOISOMERASE 2"/>
    <property type="match status" value="1"/>
</dbReference>
<comment type="catalytic activity">
    <reaction evidence="1 15">
        <text>ATP-dependent breakage, passage and rejoining of double-stranded DNA.</text>
        <dbReference type="EC" id="5.6.2.2"/>
    </reaction>
</comment>
<dbReference type="InterPro" id="IPR013758">
    <property type="entry name" value="Topo_IIA_A/C_ab"/>
</dbReference>
<dbReference type="CDD" id="cd03365">
    <property type="entry name" value="TOPRIM_TopoIIA"/>
    <property type="match status" value="1"/>
</dbReference>
<keyword evidence="11 15" id="KW-0799">Topoisomerase</keyword>
<keyword evidence="7" id="KW-0479">Metal-binding</keyword>
<dbReference type="Gene3D" id="3.40.50.670">
    <property type="match status" value="2"/>
</dbReference>
<dbReference type="SUPFAM" id="SSF54211">
    <property type="entry name" value="Ribosomal protein S5 domain 2-like"/>
    <property type="match status" value="1"/>
</dbReference>
<dbReference type="InterPro" id="IPR003594">
    <property type="entry name" value="HATPase_dom"/>
</dbReference>
<dbReference type="InterPro" id="IPR034157">
    <property type="entry name" value="TOPRIM_TopoII"/>
</dbReference>
<feature type="domain" description="Toprim" evidence="18">
    <location>
        <begin position="458"/>
        <end position="572"/>
    </location>
</feature>
<dbReference type="PANTHER" id="PTHR10169">
    <property type="entry name" value="DNA TOPOISOMERASE/GYRASE"/>
    <property type="match status" value="1"/>
</dbReference>
<evidence type="ECO:0000256" key="16">
    <source>
        <dbReference type="SAM" id="Coils"/>
    </source>
</evidence>
<dbReference type="InterPro" id="IPR014721">
    <property type="entry name" value="Ribsml_uS5_D2-typ_fold_subgr"/>
</dbReference>
<dbReference type="PROSITE" id="PS52040">
    <property type="entry name" value="TOPO_IIA"/>
    <property type="match status" value="1"/>
</dbReference>
<dbReference type="Gene3D" id="3.30.565.10">
    <property type="entry name" value="Histidine kinase-like ATPase, C-terminal domain"/>
    <property type="match status" value="1"/>
</dbReference>
<comment type="cofactor">
    <cofactor evidence="2">
        <name>Ca(2+)</name>
        <dbReference type="ChEBI" id="CHEBI:29108"/>
    </cofactor>
</comment>
<name>A0ABM7NSG8_9VIRU</name>
<evidence type="ECO:0000256" key="12">
    <source>
        <dbReference type="ARBA" id="ARBA00023125"/>
    </source>
</evidence>
<feature type="active site" description="O-(5'-phospho-DNA)-tyrosine intermediate" evidence="15">
    <location>
        <position position="851"/>
    </location>
</feature>